<dbReference type="GO" id="GO:0005737">
    <property type="term" value="C:cytoplasm"/>
    <property type="evidence" value="ECO:0007669"/>
    <property type="project" value="TreeGrafter"/>
</dbReference>
<dbReference type="HOGENOM" id="CLU_740407_0_0_1"/>
<dbReference type="CTD" id="20242655"/>
<keyword evidence="4" id="KW-1185">Reference proteome</keyword>
<accession>V4AY54</accession>
<dbReference type="GO" id="GO:0015031">
    <property type="term" value="P:protein transport"/>
    <property type="evidence" value="ECO:0007669"/>
    <property type="project" value="TreeGrafter"/>
</dbReference>
<feature type="domain" description="Arrestin C-terminal-like" evidence="2">
    <location>
        <begin position="170"/>
        <end position="301"/>
    </location>
</feature>
<reference evidence="3 4" key="1">
    <citation type="journal article" date="2013" name="Nature">
        <title>Insights into bilaterian evolution from three spiralian genomes.</title>
        <authorList>
            <person name="Simakov O."/>
            <person name="Marletaz F."/>
            <person name="Cho S.J."/>
            <person name="Edsinger-Gonzales E."/>
            <person name="Havlak P."/>
            <person name="Hellsten U."/>
            <person name="Kuo D.H."/>
            <person name="Larsson T."/>
            <person name="Lv J."/>
            <person name="Arendt D."/>
            <person name="Savage R."/>
            <person name="Osoegawa K."/>
            <person name="de Jong P."/>
            <person name="Grimwood J."/>
            <person name="Chapman J.A."/>
            <person name="Shapiro H."/>
            <person name="Aerts A."/>
            <person name="Otillar R.P."/>
            <person name="Terry A.Y."/>
            <person name="Boore J.L."/>
            <person name="Grigoriev I.V."/>
            <person name="Lindberg D.R."/>
            <person name="Seaver E.C."/>
            <person name="Weisblat D.A."/>
            <person name="Putnam N.H."/>
            <person name="Rokhsar D.S."/>
        </authorList>
    </citation>
    <scope>NUCLEOTIDE SEQUENCE [LARGE SCALE GENOMIC DNA]</scope>
</reference>
<dbReference type="OMA" id="CEDERNT"/>
<dbReference type="Gene3D" id="2.60.40.640">
    <property type="match status" value="2"/>
</dbReference>
<dbReference type="SUPFAM" id="SSF81296">
    <property type="entry name" value="E set domains"/>
    <property type="match status" value="2"/>
</dbReference>
<dbReference type="OrthoDB" id="2333384at2759"/>
<dbReference type="PANTHER" id="PTHR11188:SF176">
    <property type="entry name" value="ARRESTIN DOMAIN-CONTAINING PROTEIN 1"/>
    <property type="match status" value="1"/>
</dbReference>
<evidence type="ECO:0000259" key="2">
    <source>
        <dbReference type="SMART" id="SM01017"/>
    </source>
</evidence>
<evidence type="ECO:0000313" key="3">
    <source>
        <dbReference type="EMBL" id="ESO98521.1"/>
    </source>
</evidence>
<dbReference type="InterPro" id="IPR050357">
    <property type="entry name" value="Arrestin_domain-protein"/>
</dbReference>
<sequence>MTNVEDLTVQFVYDDTSERQFYLPGDPMKGIITIYLKGTIRVRAIEFLVTGVGAVSWEIPNRKKLFTCRETYLEGAKNIVNDLQGREVTLAKGAHEFHFTYQLPTNLPSSYNGVYGSVTYTAKITLECESERDNMHVSEPFLFLRRPPLPMETLSVKEMKDSRFYVGFCKTGQVKVNCTLSQTGGIPGEEIAIDADVMNWSPREILVIQASIIMQSCYYARGESITFRQVINKREDPYDFDNRKGRRWRSVLIAIPPYIADTDLKFCNLMDVCYFFQFRVAVSGKEDIILECPIQVGGRPHGMEMREGRAFGQSNVDTKDINPFLRDAARYAGDIDEGYYRRR</sequence>
<dbReference type="GeneID" id="20242655"/>
<evidence type="ECO:0000313" key="4">
    <source>
        <dbReference type="Proteomes" id="UP000030746"/>
    </source>
</evidence>
<organism evidence="3 4">
    <name type="scientific">Lottia gigantea</name>
    <name type="common">Giant owl limpet</name>
    <dbReference type="NCBI Taxonomy" id="225164"/>
    <lineage>
        <taxon>Eukaryota</taxon>
        <taxon>Metazoa</taxon>
        <taxon>Spiralia</taxon>
        <taxon>Lophotrochozoa</taxon>
        <taxon>Mollusca</taxon>
        <taxon>Gastropoda</taxon>
        <taxon>Patellogastropoda</taxon>
        <taxon>Lottioidea</taxon>
        <taxon>Lottiidae</taxon>
        <taxon>Lottia</taxon>
    </lineage>
</organism>
<evidence type="ECO:0000256" key="1">
    <source>
        <dbReference type="ARBA" id="ARBA00005298"/>
    </source>
</evidence>
<name>V4AY54_LOTGI</name>
<dbReference type="PANTHER" id="PTHR11188">
    <property type="entry name" value="ARRESTIN DOMAIN CONTAINING PROTEIN"/>
    <property type="match status" value="1"/>
</dbReference>
<dbReference type="AlphaFoldDB" id="V4AY54"/>
<protein>
    <recommendedName>
        <fullName evidence="2">Arrestin C-terminal-like domain-containing protein</fullName>
    </recommendedName>
</protein>
<dbReference type="InterPro" id="IPR011021">
    <property type="entry name" value="Arrestin-like_N"/>
</dbReference>
<comment type="similarity">
    <text evidence="1">Belongs to the arrestin family.</text>
</comment>
<dbReference type="SMART" id="SM01017">
    <property type="entry name" value="Arrestin_C"/>
    <property type="match status" value="1"/>
</dbReference>
<dbReference type="InterPro" id="IPR014756">
    <property type="entry name" value="Ig_E-set"/>
</dbReference>
<dbReference type="KEGG" id="lgi:LOTGIDRAFT_174207"/>
<dbReference type="EMBL" id="KB201244">
    <property type="protein sequence ID" value="ESO98521.1"/>
    <property type="molecule type" value="Genomic_DNA"/>
</dbReference>
<dbReference type="Proteomes" id="UP000030746">
    <property type="component" value="Unassembled WGS sequence"/>
</dbReference>
<dbReference type="Pfam" id="PF02752">
    <property type="entry name" value="Arrestin_C"/>
    <property type="match status" value="1"/>
</dbReference>
<gene>
    <name evidence="3" type="ORF">LOTGIDRAFT_174207</name>
</gene>
<dbReference type="RefSeq" id="XP_009050785.1">
    <property type="nucleotide sequence ID" value="XM_009052537.1"/>
</dbReference>
<dbReference type="InterPro" id="IPR011022">
    <property type="entry name" value="Arrestin_C-like"/>
</dbReference>
<dbReference type="InterPro" id="IPR014752">
    <property type="entry name" value="Arrestin-like_C"/>
</dbReference>
<dbReference type="Pfam" id="PF00339">
    <property type="entry name" value="Arrestin_N"/>
    <property type="match status" value="1"/>
</dbReference>
<proteinExistence type="inferred from homology"/>